<feature type="chain" id="PRO_5039423309" evidence="2">
    <location>
        <begin position="21"/>
        <end position="135"/>
    </location>
</feature>
<organism evidence="3 4">
    <name type="scientific">Dreissena polymorpha</name>
    <name type="common">Zebra mussel</name>
    <name type="synonym">Mytilus polymorpha</name>
    <dbReference type="NCBI Taxonomy" id="45954"/>
    <lineage>
        <taxon>Eukaryota</taxon>
        <taxon>Metazoa</taxon>
        <taxon>Spiralia</taxon>
        <taxon>Lophotrochozoa</taxon>
        <taxon>Mollusca</taxon>
        <taxon>Bivalvia</taxon>
        <taxon>Autobranchia</taxon>
        <taxon>Heteroconchia</taxon>
        <taxon>Euheterodonta</taxon>
        <taxon>Imparidentia</taxon>
        <taxon>Neoheterodontei</taxon>
        <taxon>Myida</taxon>
        <taxon>Dreissenoidea</taxon>
        <taxon>Dreissenidae</taxon>
        <taxon>Dreissena</taxon>
    </lineage>
</organism>
<comment type="caution">
    <text evidence="3">The sequence shown here is derived from an EMBL/GenBank/DDBJ whole genome shotgun (WGS) entry which is preliminary data.</text>
</comment>
<keyword evidence="1" id="KW-1133">Transmembrane helix</keyword>
<reference evidence="3" key="2">
    <citation type="submission" date="2020-11" db="EMBL/GenBank/DDBJ databases">
        <authorList>
            <person name="McCartney M.A."/>
            <person name="Auch B."/>
            <person name="Kono T."/>
            <person name="Mallez S."/>
            <person name="Becker A."/>
            <person name="Gohl D.M."/>
            <person name="Silverstein K.A.T."/>
            <person name="Koren S."/>
            <person name="Bechman K.B."/>
            <person name="Herman A."/>
            <person name="Abrahante J.E."/>
            <person name="Garbe J."/>
        </authorList>
    </citation>
    <scope>NUCLEOTIDE SEQUENCE</scope>
    <source>
        <strain evidence="3">Duluth1</strain>
        <tissue evidence="3">Whole animal</tissue>
    </source>
</reference>
<name>A0A9D4E1V3_DREPO</name>
<evidence type="ECO:0000313" key="3">
    <source>
        <dbReference type="EMBL" id="KAH3772254.1"/>
    </source>
</evidence>
<keyword evidence="1" id="KW-0472">Membrane</keyword>
<dbReference type="Proteomes" id="UP000828390">
    <property type="component" value="Unassembled WGS sequence"/>
</dbReference>
<feature type="transmembrane region" description="Helical" evidence="1">
    <location>
        <begin position="77"/>
        <end position="100"/>
    </location>
</feature>
<evidence type="ECO:0000313" key="4">
    <source>
        <dbReference type="Proteomes" id="UP000828390"/>
    </source>
</evidence>
<proteinExistence type="predicted"/>
<sequence length="135" mass="14518">MELLLLCSFIFFTFVGGIRSEYGMYSVRCHDDSDPARDTYCPKDMKCCDNGGCCRNDLSNSLNADSHDLTDELNAGVIAGIVIGSLAELGLMAAMVIIAAKHKMKKTKVGCVNNLEPHLPITDATAANGNNSIRS</sequence>
<reference evidence="3" key="1">
    <citation type="journal article" date="2019" name="bioRxiv">
        <title>The Genome of the Zebra Mussel, Dreissena polymorpha: A Resource for Invasive Species Research.</title>
        <authorList>
            <person name="McCartney M.A."/>
            <person name="Auch B."/>
            <person name="Kono T."/>
            <person name="Mallez S."/>
            <person name="Zhang Y."/>
            <person name="Obille A."/>
            <person name="Becker A."/>
            <person name="Abrahante J.E."/>
            <person name="Garbe J."/>
            <person name="Badalamenti J.P."/>
            <person name="Herman A."/>
            <person name="Mangelson H."/>
            <person name="Liachko I."/>
            <person name="Sullivan S."/>
            <person name="Sone E.D."/>
            <person name="Koren S."/>
            <person name="Silverstein K.A.T."/>
            <person name="Beckman K.B."/>
            <person name="Gohl D.M."/>
        </authorList>
    </citation>
    <scope>NUCLEOTIDE SEQUENCE</scope>
    <source>
        <strain evidence="3">Duluth1</strain>
        <tissue evidence="3">Whole animal</tissue>
    </source>
</reference>
<evidence type="ECO:0000256" key="2">
    <source>
        <dbReference type="SAM" id="SignalP"/>
    </source>
</evidence>
<dbReference type="AlphaFoldDB" id="A0A9D4E1V3"/>
<feature type="signal peptide" evidence="2">
    <location>
        <begin position="1"/>
        <end position="20"/>
    </location>
</feature>
<accession>A0A9D4E1V3</accession>
<keyword evidence="2" id="KW-0732">Signal</keyword>
<keyword evidence="4" id="KW-1185">Reference proteome</keyword>
<protein>
    <submittedName>
        <fullName evidence="3">Uncharacterized protein</fullName>
    </submittedName>
</protein>
<gene>
    <name evidence="3" type="ORF">DPMN_173592</name>
</gene>
<dbReference type="EMBL" id="JAIWYP010000009">
    <property type="protein sequence ID" value="KAH3772254.1"/>
    <property type="molecule type" value="Genomic_DNA"/>
</dbReference>
<evidence type="ECO:0000256" key="1">
    <source>
        <dbReference type="SAM" id="Phobius"/>
    </source>
</evidence>
<keyword evidence="1" id="KW-0812">Transmembrane</keyword>